<dbReference type="Proteomes" id="UP000186168">
    <property type="component" value="Unassembled WGS sequence"/>
</dbReference>
<comment type="caution">
    <text evidence="3">The sequence shown here is derived from an EMBL/GenBank/DDBJ whole genome shotgun (WGS) entry which is preliminary data.</text>
</comment>
<dbReference type="InterPro" id="IPR003594">
    <property type="entry name" value="HATPase_dom"/>
</dbReference>
<name>A0A1R1S461_9ACTN</name>
<sequence>MSLLMWARKVRMGVPMTLSRTAAQPPPMALPLSGEQPWTAPVTPALAHGRTGMHRHGMIALPAEERWVHTARHFAASLLARWDVVPEDQDSVLLVVGELAGNAAQLGRADMIVSLTFEGRAVRIEVADSGATAPSPHPRCTGAHDEHGRGVGIVELLADWTETLEERHRRRDRAGVRVATAPAGASRADVVLA</sequence>
<proteinExistence type="predicted"/>
<keyword evidence="1" id="KW-0723">Serine/threonine-protein kinase</keyword>
<dbReference type="RefSeq" id="WP_245738386.1">
    <property type="nucleotide sequence ID" value="NZ_ASQP01000565.1"/>
</dbReference>
<dbReference type="GeneID" id="96747117"/>
<dbReference type="Pfam" id="PF13581">
    <property type="entry name" value="HATPase_c_2"/>
    <property type="match status" value="1"/>
</dbReference>
<keyword evidence="1" id="KW-0808">Transferase</keyword>
<dbReference type="PANTHER" id="PTHR35526">
    <property type="entry name" value="ANTI-SIGMA-F FACTOR RSBW-RELATED"/>
    <property type="match status" value="1"/>
</dbReference>
<evidence type="ECO:0000256" key="1">
    <source>
        <dbReference type="ARBA" id="ARBA00022527"/>
    </source>
</evidence>
<evidence type="ECO:0000259" key="2">
    <source>
        <dbReference type="Pfam" id="PF13581"/>
    </source>
</evidence>
<gene>
    <name evidence="3" type="ORF">SPAR_43351</name>
</gene>
<organism evidence="3 4">
    <name type="scientific">Streptomyces sparsogenes DSM 40356</name>
    <dbReference type="NCBI Taxonomy" id="1331668"/>
    <lineage>
        <taxon>Bacteria</taxon>
        <taxon>Bacillati</taxon>
        <taxon>Actinomycetota</taxon>
        <taxon>Actinomycetes</taxon>
        <taxon>Kitasatosporales</taxon>
        <taxon>Streptomycetaceae</taxon>
        <taxon>Streptomyces</taxon>
    </lineage>
</organism>
<feature type="domain" description="Histidine kinase/HSP90-like ATPase" evidence="2">
    <location>
        <begin position="61"/>
        <end position="162"/>
    </location>
</feature>
<dbReference type="GO" id="GO:0004674">
    <property type="term" value="F:protein serine/threonine kinase activity"/>
    <property type="evidence" value="ECO:0007669"/>
    <property type="project" value="UniProtKB-KW"/>
</dbReference>
<keyword evidence="4" id="KW-1185">Reference proteome</keyword>
<reference evidence="3 4" key="1">
    <citation type="submission" date="2013-05" db="EMBL/GenBank/DDBJ databases">
        <title>Genome sequence of Streptomyces sparsogenes DSM 40356.</title>
        <authorList>
            <person name="Coyne S."/>
            <person name="Seebeck F.P."/>
        </authorList>
    </citation>
    <scope>NUCLEOTIDE SEQUENCE [LARGE SCALE GENOMIC DNA]</scope>
    <source>
        <strain evidence="3 4">DSM 40356</strain>
    </source>
</reference>
<dbReference type="SUPFAM" id="SSF55874">
    <property type="entry name" value="ATPase domain of HSP90 chaperone/DNA topoisomerase II/histidine kinase"/>
    <property type="match status" value="1"/>
</dbReference>
<keyword evidence="1" id="KW-0418">Kinase</keyword>
<accession>A0A1R1S461</accession>
<evidence type="ECO:0000313" key="3">
    <source>
        <dbReference type="EMBL" id="OMI33067.1"/>
    </source>
</evidence>
<protein>
    <submittedName>
        <fullName evidence="3">Putative regulatory protein</fullName>
    </submittedName>
</protein>
<evidence type="ECO:0000313" key="4">
    <source>
        <dbReference type="Proteomes" id="UP000186168"/>
    </source>
</evidence>
<dbReference type="EMBL" id="ASQP01000565">
    <property type="protein sequence ID" value="OMI33067.1"/>
    <property type="molecule type" value="Genomic_DNA"/>
</dbReference>
<dbReference type="Gene3D" id="3.30.565.10">
    <property type="entry name" value="Histidine kinase-like ATPase, C-terminal domain"/>
    <property type="match status" value="1"/>
</dbReference>
<dbReference type="STRING" id="67365.GCA_001704635_02280"/>
<dbReference type="PANTHER" id="PTHR35526:SF3">
    <property type="entry name" value="ANTI-SIGMA-F FACTOR RSBW"/>
    <property type="match status" value="1"/>
</dbReference>
<dbReference type="InterPro" id="IPR050267">
    <property type="entry name" value="Anti-sigma-factor_SerPK"/>
</dbReference>
<dbReference type="CDD" id="cd16936">
    <property type="entry name" value="HATPase_RsbW-like"/>
    <property type="match status" value="1"/>
</dbReference>
<dbReference type="InterPro" id="IPR036890">
    <property type="entry name" value="HATPase_C_sf"/>
</dbReference>
<dbReference type="AlphaFoldDB" id="A0A1R1S461"/>